<dbReference type="InterPro" id="IPR009241">
    <property type="entry name" value="HigB-like"/>
</dbReference>
<evidence type="ECO:0000313" key="2">
    <source>
        <dbReference type="EMBL" id="ASP47392.1"/>
    </source>
</evidence>
<dbReference type="EMBL" id="CP020465">
    <property type="protein sequence ID" value="ASP46307.1"/>
    <property type="molecule type" value="Genomic_DNA"/>
</dbReference>
<gene>
    <name evidence="1" type="ORF">B5D82_00065</name>
    <name evidence="2" type="ORF">B5D82_06235</name>
</gene>
<dbReference type="KEGG" id="cber:B5D82_06235"/>
<reference evidence="1 3" key="1">
    <citation type="submission" date="2017-08" db="EMBL/GenBank/DDBJ databases">
        <title>Complete genome of Colwellia sp. NB097-1, a psychrophile bacterium ioslated from Bering Sea.</title>
        <authorList>
            <person name="Chen X."/>
        </authorList>
    </citation>
    <scope>NUCLEOTIDE SEQUENCE [LARGE SCALE GENOMIC DNA]</scope>
    <source>
        <strain evidence="1 3">NB097-1</strain>
    </source>
</reference>
<dbReference type="KEGG" id="cber:B5D82_00065"/>
<dbReference type="AlphaFoldDB" id="A0A222G301"/>
<sequence length="294" mass="33697">MDHLLCINTNSFPAENIETAKELFMDSIQGILQLFVESDDRVVFYLDLLDDRNLYSLELSQGFAYQDFLDYLQEENEYDLLSVLYDIEDKSPALDFFDEEAIDSITEYTYFLEGHELHLNPAVFSIADHLGAKLLSLDTSPEWSSHQLGFNITKCGEFNQEKCVVDNISTKSHGELLYTLYNSLDLNDACPIQDISGELLLWFSELSAENRNIVYKKLKHCHELGFRGNEPLFKQLTGTNAVWEVRFSAFSGGAIRILYKLRGSTTVLLVGFIKKSNDEGYDQNITRAEEIFNR</sequence>
<organism evidence="1 3">
    <name type="scientific">Cognaticolwellia beringensis</name>
    <dbReference type="NCBI Taxonomy" id="1967665"/>
    <lineage>
        <taxon>Bacteria</taxon>
        <taxon>Pseudomonadati</taxon>
        <taxon>Pseudomonadota</taxon>
        <taxon>Gammaproteobacteria</taxon>
        <taxon>Alteromonadales</taxon>
        <taxon>Colwelliaceae</taxon>
        <taxon>Cognaticolwellia</taxon>
    </lineage>
</organism>
<evidence type="ECO:0000313" key="3">
    <source>
        <dbReference type="Proteomes" id="UP000202259"/>
    </source>
</evidence>
<name>A0A222G301_9GAMM</name>
<accession>A0A222G301</accession>
<proteinExistence type="predicted"/>
<dbReference type="RefSeq" id="WP_081148183.1">
    <property type="nucleotide sequence ID" value="NZ_CP020465.1"/>
</dbReference>
<protein>
    <submittedName>
        <fullName evidence="1">Uncharacterized protein</fullName>
    </submittedName>
</protein>
<dbReference type="Pfam" id="PF05973">
    <property type="entry name" value="Gp49"/>
    <property type="match status" value="1"/>
</dbReference>
<keyword evidence="3" id="KW-1185">Reference proteome</keyword>
<dbReference type="Proteomes" id="UP000202259">
    <property type="component" value="Chromosome"/>
</dbReference>
<dbReference type="EMBL" id="CP020465">
    <property type="protein sequence ID" value="ASP47392.1"/>
    <property type="molecule type" value="Genomic_DNA"/>
</dbReference>
<evidence type="ECO:0000313" key="1">
    <source>
        <dbReference type="EMBL" id="ASP46307.1"/>
    </source>
</evidence>
<dbReference type="OrthoDB" id="6398083at2"/>